<dbReference type="SMART" id="SM00530">
    <property type="entry name" value="HTH_XRE"/>
    <property type="match status" value="1"/>
</dbReference>
<dbReference type="KEGG" id="mmau:NCTC10168_00324"/>
<dbReference type="InterPro" id="IPR010982">
    <property type="entry name" value="Lambda_DNA-bd_dom_sf"/>
</dbReference>
<organism evidence="2 3">
    <name type="scientific">Mycoplasmopsis maculosa</name>
    <dbReference type="NCBI Taxonomy" id="114885"/>
    <lineage>
        <taxon>Bacteria</taxon>
        <taxon>Bacillati</taxon>
        <taxon>Mycoplasmatota</taxon>
        <taxon>Mycoplasmoidales</taxon>
        <taxon>Metamycoplasmataceae</taxon>
        <taxon>Mycoplasmopsis</taxon>
    </lineage>
</organism>
<keyword evidence="3" id="KW-1185">Reference proteome</keyword>
<dbReference type="Gene3D" id="1.10.260.40">
    <property type="entry name" value="lambda repressor-like DNA-binding domains"/>
    <property type="match status" value="1"/>
</dbReference>
<dbReference type="InterPro" id="IPR001387">
    <property type="entry name" value="Cro/C1-type_HTH"/>
</dbReference>
<reference evidence="2 3" key="1">
    <citation type="submission" date="2019-01" db="EMBL/GenBank/DDBJ databases">
        <authorList>
            <consortium name="Pathogen Informatics"/>
        </authorList>
    </citation>
    <scope>NUCLEOTIDE SEQUENCE [LARGE SCALE GENOMIC DNA]</scope>
    <source>
        <strain evidence="2 3">NCTC10168</strain>
    </source>
</reference>
<name>A0A449B4A6_9BACT</name>
<dbReference type="SUPFAM" id="SSF47413">
    <property type="entry name" value="lambda repressor-like DNA-binding domains"/>
    <property type="match status" value="1"/>
</dbReference>
<evidence type="ECO:0000259" key="1">
    <source>
        <dbReference type="PROSITE" id="PS50943"/>
    </source>
</evidence>
<evidence type="ECO:0000313" key="2">
    <source>
        <dbReference type="EMBL" id="VEU75406.1"/>
    </source>
</evidence>
<sequence length="69" mass="8103">MKINYPATIIKVRAILNLSQDELAEKLDVSFASVNRWENGKYEPTRLVKEKLRLICKEHNIEMEARQCN</sequence>
<dbReference type="PROSITE" id="PS50943">
    <property type="entry name" value="HTH_CROC1"/>
    <property type="match status" value="1"/>
</dbReference>
<dbReference type="EMBL" id="LR215037">
    <property type="protein sequence ID" value="VEU75406.1"/>
    <property type="molecule type" value="Genomic_DNA"/>
</dbReference>
<gene>
    <name evidence="2" type="ORF">NCTC10168_00324</name>
</gene>
<protein>
    <submittedName>
        <fullName evidence="2">Transcriptional regulator</fullName>
    </submittedName>
</protein>
<accession>A0A449B4A6</accession>
<dbReference type="GO" id="GO:0003677">
    <property type="term" value="F:DNA binding"/>
    <property type="evidence" value="ECO:0007669"/>
    <property type="project" value="InterPro"/>
</dbReference>
<dbReference type="CDD" id="cd00093">
    <property type="entry name" value="HTH_XRE"/>
    <property type="match status" value="1"/>
</dbReference>
<dbReference type="Pfam" id="PF01381">
    <property type="entry name" value="HTH_3"/>
    <property type="match status" value="1"/>
</dbReference>
<proteinExistence type="predicted"/>
<evidence type="ECO:0000313" key="3">
    <source>
        <dbReference type="Proteomes" id="UP000290243"/>
    </source>
</evidence>
<dbReference type="Proteomes" id="UP000290243">
    <property type="component" value="Chromosome"/>
</dbReference>
<feature type="domain" description="HTH cro/C1-type" evidence="1">
    <location>
        <begin position="9"/>
        <end position="66"/>
    </location>
</feature>
<dbReference type="AlphaFoldDB" id="A0A449B4A6"/>